<reference evidence="2" key="1">
    <citation type="submission" date="2022-02" db="EMBL/GenBank/DDBJ databases">
        <authorList>
            <person name="King R."/>
        </authorList>
    </citation>
    <scope>NUCLEOTIDE SEQUENCE</scope>
</reference>
<sequence length="141" mass="16720">MLVIVIILHRLRYCIINSRVRTYESSRPDEICFPCVIAGRSRRHSTRRRRMRRSFVHGVRGAGEWSERGGRRRYNYSLFSQRARLAALRMVLRPVQVGCSRFVFRRERSSALHAQATHAAHQYPRCGRVDRTTESRSRTRY</sequence>
<evidence type="ECO:0000256" key="1">
    <source>
        <dbReference type="SAM" id="MobiDB-lite"/>
    </source>
</evidence>
<organism evidence="2 3">
    <name type="scientific">Aphis gossypii</name>
    <name type="common">Cotton aphid</name>
    <dbReference type="NCBI Taxonomy" id="80765"/>
    <lineage>
        <taxon>Eukaryota</taxon>
        <taxon>Metazoa</taxon>
        <taxon>Ecdysozoa</taxon>
        <taxon>Arthropoda</taxon>
        <taxon>Hexapoda</taxon>
        <taxon>Insecta</taxon>
        <taxon>Pterygota</taxon>
        <taxon>Neoptera</taxon>
        <taxon>Paraneoptera</taxon>
        <taxon>Hemiptera</taxon>
        <taxon>Sternorrhyncha</taxon>
        <taxon>Aphidomorpha</taxon>
        <taxon>Aphidoidea</taxon>
        <taxon>Aphididae</taxon>
        <taxon>Aphidini</taxon>
        <taxon>Aphis</taxon>
        <taxon>Aphis</taxon>
    </lineage>
</organism>
<name>A0A9P0NSW4_APHGO</name>
<dbReference type="EMBL" id="OU899037">
    <property type="protein sequence ID" value="CAH1737201.1"/>
    <property type="molecule type" value="Genomic_DNA"/>
</dbReference>
<keyword evidence="3" id="KW-1185">Reference proteome</keyword>
<evidence type="ECO:0000313" key="2">
    <source>
        <dbReference type="EMBL" id="CAH1737201.1"/>
    </source>
</evidence>
<feature type="region of interest" description="Disordered" evidence="1">
    <location>
        <begin position="122"/>
        <end position="141"/>
    </location>
</feature>
<dbReference type="Proteomes" id="UP001154329">
    <property type="component" value="Chromosome 4"/>
</dbReference>
<gene>
    <name evidence="2" type="ORF">APHIGO_LOCUS10778</name>
</gene>
<accession>A0A9P0NSW4</accession>
<protein>
    <submittedName>
        <fullName evidence="2">Uncharacterized protein</fullName>
    </submittedName>
</protein>
<feature type="compositionally biased region" description="Basic and acidic residues" evidence="1">
    <location>
        <begin position="127"/>
        <end position="141"/>
    </location>
</feature>
<dbReference type="AlphaFoldDB" id="A0A9P0NSW4"/>
<reference evidence="2" key="2">
    <citation type="submission" date="2022-10" db="EMBL/GenBank/DDBJ databases">
        <authorList>
            <consortium name="ENA_rothamsted_submissions"/>
            <consortium name="culmorum"/>
            <person name="King R."/>
        </authorList>
    </citation>
    <scope>NUCLEOTIDE SEQUENCE</scope>
</reference>
<proteinExistence type="predicted"/>
<evidence type="ECO:0000313" key="3">
    <source>
        <dbReference type="Proteomes" id="UP001154329"/>
    </source>
</evidence>